<dbReference type="GeneID" id="70192081"/>
<evidence type="ECO:0000313" key="1">
    <source>
        <dbReference type="EMBL" id="KAH7033118.1"/>
    </source>
</evidence>
<gene>
    <name evidence="1" type="ORF">B0I36DRAFT_430414</name>
</gene>
<proteinExistence type="predicted"/>
<dbReference type="Proteomes" id="UP000756346">
    <property type="component" value="Unassembled WGS sequence"/>
</dbReference>
<name>A0A9P9BRV5_9PEZI</name>
<evidence type="ECO:0000313" key="2">
    <source>
        <dbReference type="Proteomes" id="UP000756346"/>
    </source>
</evidence>
<organism evidence="1 2">
    <name type="scientific">Microdochium trichocladiopsis</name>
    <dbReference type="NCBI Taxonomy" id="1682393"/>
    <lineage>
        <taxon>Eukaryota</taxon>
        <taxon>Fungi</taxon>
        <taxon>Dikarya</taxon>
        <taxon>Ascomycota</taxon>
        <taxon>Pezizomycotina</taxon>
        <taxon>Sordariomycetes</taxon>
        <taxon>Xylariomycetidae</taxon>
        <taxon>Xylariales</taxon>
        <taxon>Microdochiaceae</taxon>
        <taxon>Microdochium</taxon>
    </lineage>
</organism>
<dbReference type="AlphaFoldDB" id="A0A9P9BRV5"/>
<accession>A0A9P9BRV5</accession>
<dbReference type="EMBL" id="JAGTJQ010000004">
    <property type="protein sequence ID" value="KAH7033118.1"/>
    <property type="molecule type" value="Genomic_DNA"/>
</dbReference>
<reference evidence="1" key="1">
    <citation type="journal article" date="2021" name="Nat. Commun.">
        <title>Genetic determinants of endophytism in the Arabidopsis root mycobiome.</title>
        <authorList>
            <person name="Mesny F."/>
            <person name="Miyauchi S."/>
            <person name="Thiergart T."/>
            <person name="Pickel B."/>
            <person name="Atanasova L."/>
            <person name="Karlsson M."/>
            <person name="Huettel B."/>
            <person name="Barry K.W."/>
            <person name="Haridas S."/>
            <person name="Chen C."/>
            <person name="Bauer D."/>
            <person name="Andreopoulos W."/>
            <person name="Pangilinan J."/>
            <person name="LaButti K."/>
            <person name="Riley R."/>
            <person name="Lipzen A."/>
            <person name="Clum A."/>
            <person name="Drula E."/>
            <person name="Henrissat B."/>
            <person name="Kohler A."/>
            <person name="Grigoriev I.V."/>
            <person name="Martin F.M."/>
            <person name="Hacquard S."/>
        </authorList>
    </citation>
    <scope>NUCLEOTIDE SEQUENCE</scope>
    <source>
        <strain evidence="1">MPI-CAGE-CH-0230</strain>
    </source>
</reference>
<dbReference type="RefSeq" id="XP_046013950.1">
    <property type="nucleotide sequence ID" value="XM_046162535.1"/>
</dbReference>
<sequence length="158" mass="16729">MGTLRYHFNALRHSPAEATTHDTGQPARHPRLVGAGWPTGAAASGTWKAAGGRCRSRHGVADFETRLQPGAANHRAGHAGECGFKTPDSGPERIAARRALDGGLAHFQGADAFPDMHFQHTVAFRCRFSTFSISSDTTPVLFGLAAQSSAISAIQILP</sequence>
<protein>
    <submittedName>
        <fullName evidence="1">Uncharacterized protein</fullName>
    </submittedName>
</protein>
<comment type="caution">
    <text evidence="1">The sequence shown here is derived from an EMBL/GenBank/DDBJ whole genome shotgun (WGS) entry which is preliminary data.</text>
</comment>
<keyword evidence="2" id="KW-1185">Reference proteome</keyword>